<dbReference type="PANTHER" id="PTHR16305">
    <property type="entry name" value="TESTICULAR SOLUBLE ADENYLYL CYCLASE"/>
    <property type="match status" value="1"/>
</dbReference>
<dbReference type="CDD" id="cd06170">
    <property type="entry name" value="LuxR_C_like"/>
    <property type="match status" value="1"/>
</dbReference>
<name>A0ABS6V0F9_9PSEU</name>
<dbReference type="InterPro" id="IPR041664">
    <property type="entry name" value="AAA_16"/>
</dbReference>
<proteinExistence type="predicted"/>
<dbReference type="SMART" id="SM00421">
    <property type="entry name" value="HTH_LUXR"/>
    <property type="match status" value="1"/>
</dbReference>
<evidence type="ECO:0000313" key="5">
    <source>
        <dbReference type="Proteomes" id="UP000694287"/>
    </source>
</evidence>
<keyword evidence="2" id="KW-0067">ATP-binding</keyword>
<evidence type="ECO:0000256" key="2">
    <source>
        <dbReference type="ARBA" id="ARBA00022840"/>
    </source>
</evidence>
<evidence type="ECO:0000313" key="4">
    <source>
        <dbReference type="EMBL" id="MBW0138008.1"/>
    </source>
</evidence>
<dbReference type="PROSITE" id="PS50043">
    <property type="entry name" value="HTH_LUXR_2"/>
    <property type="match status" value="1"/>
</dbReference>
<evidence type="ECO:0000259" key="3">
    <source>
        <dbReference type="PROSITE" id="PS50043"/>
    </source>
</evidence>
<dbReference type="EMBL" id="JADQDK010000001">
    <property type="protein sequence ID" value="MBW0138008.1"/>
    <property type="molecule type" value="Genomic_DNA"/>
</dbReference>
<dbReference type="Proteomes" id="UP000694287">
    <property type="component" value="Unassembled WGS sequence"/>
</dbReference>
<accession>A0ABS6V0F9</accession>
<evidence type="ECO:0000256" key="1">
    <source>
        <dbReference type="ARBA" id="ARBA00022741"/>
    </source>
</evidence>
<sequence>MTRIGAGIELVGRRHEVSALAAALERASTGSPTGVLLSGDAGVGKSRLVAEAVARASAAGFSVLTGRCLDTAEAALPYLPFTEIVGALAVRRPELVAAHGALRHLQPGGPPRAEPEADRSLGQLRVFDAVLSVLDELTADRPALVVLEDLHWADRSSRDLVVFLLSRLDAQRLVVLATYRSDDLHRRHPLRPVLSELVRLPAVERVELEPLDAADVLALVRLLADGSLTPQLLHSVARRSEGNAFFAEELVSSCSDGLPHSLVEVLLARVESLTPATQRLLRVASVAGRRVRHDQLAAVAGLDVDELELGLREAVHHHVLVADGHSGDDYVFRHALLREAIHHDLLPGERSRLHAAFAALLADPSAPDEPGRAAMLAHHALAAHDLPTALTASVSAAREADGQEAPAELLLHAERALELWPAVPDAETVAGAPEHQLTRMAAWAASATGDPERGTALGRRALELAERHGDPVLTATVRVKYALRLLERSDDSYADARDAAEQAMTVFGARPPSGDLAWCHAVLARAHYRVDEFPDAVREAERAVGVASALPDADRFAHAAAADALVTMAGCEAYSGRPEQARARLATARSLARRAGDLGAELRTYSGVGFSLLEECRFADAAEELAEGEDRAAATGLRWSMPGLDVRVAHVAARYLGGDWDAAETAADLAGAAVPASVSARLVAAGLLVATARGRFDVVERRYAELTARPLEGMQATVYLGVAAAEAALWQDRPDDAVARAAAAQSALDAIEGYAFGGIALAALGIAGLVAGAGDVEGHARRLVAHAEETARRGLPRGTEMGPEGRAWLLRAHAELTRLTAPDPSAWDAVVEAFAYEPAGLGYRGAYARLRRAEARLATGLAAADVADDLRHAHRTATALRAVPLLTAVDALAARAGVTPDGKTPAPDVLTPRERSVLEQVAQGHTNRQVGAALFISEKTVSVHLSRVMAKLGAASRTEAVNIAYARGLLAPPVPA</sequence>
<comment type="caution">
    <text evidence="4">The sequence shown here is derived from an EMBL/GenBank/DDBJ whole genome shotgun (WGS) entry which is preliminary data.</text>
</comment>
<dbReference type="PROSITE" id="PS00622">
    <property type="entry name" value="HTH_LUXR_1"/>
    <property type="match status" value="1"/>
</dbReference>
<protein>
    <submittedName>
        <fullName evidence="4">AAA family ATPase</fullName>
    </submittedName>
</protein>
<keyword evidence="5" id="KW-1185">Reference proteome</keyword>
<dbReference type="RefSeq" id="WP_218616443.1">
    <property type="nucleotide sequence ID" value="NZ_JADQDK010000001.1"/>
</dbReference>
<reference evidence="4 5" key="1">
    <citation type="submission" date="2020-11" db="EMBL/GenBank/DDBJ databases">
        <title>Pseudonocardia abyssalis sp. nov. and Pseudonocardia oceani sp. nov., description and phylogenomic analysis of two novel actinomycetes isolated from the deep Southern Ocean.</title>
        <authorList>
            <person name="Parra J."/>
        </authorList>
    </citation>
    <scope>NUCLEOTIDE SEQUENCE [LARGE SCALE GENOMIC DNA]</scope>
    <source>
        <strain evidence="4 5">KRD-168</strain>
    </source>
</reference>
<dbReference type="InterPro" id="IPR000792">
    <property type="entry name" value="Tscrpt_reg_LuxR_C"/>
</dbReference>
<feature type="domain" description="HTH luxR-type" evidence="3">
    <location>
        <begin position="903"/>
        <end position="968"/>
    </location>
</feature>
<gene>
    <name evidence="4" type="ORF">I4I81_27635</name>
</gene>
<dbReference type="PANTHER" id="PTHR16305:SF35">
    <property type="entry name" value="TRANSCRIPTIONAL ACTIVATOR DOMAIN"/>
    <property type="match status" value="1"/>
</dbReference>
<dbReference type="Pfam" id="PF13191">
    <property type="entry name" value="AAA_16"/>
    <property type="match status" value="1"/>
</dbReference>
<keyword evidence="1" id="KW-0547">Nucleotide-binding</keyword>
<dbReference type="Pfam" id="PF00196">
    <property type="entry name" value="GerE"/>
    <property type="match status" value="1"/>
</dbReference>
<organism evidence="4 5">
    <name type="scientific">Pseudonocardia abyssalis</name>
    <dbReference type="NCBI Taxonomy" id="2792008"/>
    <lineage>
        <taxon>Bacteria</taxon>
        <taxon>Bacillati</taxon>
        <taxon>Actinomycetota</taxon>
        <taxon>Actinomycetes</taxon>
        <taxon>Pseudonocardiales</taxon>
        <taxon>Pseudonocardiaceae</taxon>
        <taxon>Pseudonocardia</taxon>
    </lineage>
</organism>